<dbReference type="OMA" id="FNARMET"/>
<dbReference type="Proteomes" id="UP000007875">
    <property type="component" value="Unassembled WGS sequence"/>
</dbReference>
<dbReference type="GO" id="GO:0071006">
    <property type="term" value="C:U2-type catalytic step 1 spliceosome"/>
    <property type="evidence" value="ECO:0007669"/>
    <property type="project" value="UniProtKB-UniRule"/>
</dbReference>
<reference evidence="10" key="2">
    <citation type="submission" date="2025-08" db="UniProtKB">
        <authorList>
            <consortium name="Ensembl"/>
        </authorList>
    </citation>
    <scope>IDENTIFICATION</scope>
</reference>
<evidence type="ECO:0000256" key="6">
    <source>
        <dbReference type="ARBA" id="ARBA00023187"/>
    </source>
</evidence>
<keyword evidence="6" id="KW-0508">mRNA splicing</keyword>
<dbReference type="HAMAP" id="MF_03226">
    <property type="entry name" value="YJU2"/>
    <property type="match status" value="1"/>
</dbReference>
<keyword evidence="4 8" id="KW-0747">Spliceosome</keyword>
<dbReference type="InParanoid" id="H2Z4N7"/>
<evidence type="ECO:0000256" key="5">
    <source>
        <dbReference type="ARBA" id="ARBA00022833"/>
    </source>
</evidence>
<dbReference type="Ensembl" id="ENSCSAVT00000012693.1">
    <property type="protein sequence ID" value="ENSCSAVP00000012549.1"/>
    <property type="gene ID" value="ENSCSAVG00000007366.1"/>
</dbReference>
<feature type="region of interest" description="Disordered" evidence="9">
    <location>
        <begin position="205"/>
        <end position="318"/>
    </location>
</feature>
<evidence type="ECO:0000256" key="1">
    <source>
        <dbReference type="ARBA" id="ARBA00004123"/>
    </source>
</evidence>
<keyword evidence="3 8" id="KW-0479">Metal-binding</keyword>
<keyword evidence="11" id="KW-1185">Reference proteome</keyword>
<dbReference type="GeneTree" id="ENSGT00530000063615"/>
<keyword evidence="7 8" id="KW-0539">Nucleus</keyword>
<evidence type="ECO:0000313" key="11">
    <source>
        <dbReference type="Proteomes" id="UP000007875"/>
    </source>
</evidence>
<feature type="binding site" evidence="8">
    <location>
        <position position="43"/>
    </location>
    <ligand>
        <name>Zn(2+)</name>
        <dbReference type="ChEBI" id="CHEBI:29105"/>
    </ligand>
</feature>
<feature type="compositionally biased region" description="Basic and acidic residues" evidence="9">
    <location>
        <begin position="278"/>
        <end position="291"/>
    </location>
</feature>
<evidence type="ECO:0000256" key="4">
    <source>
        <dbReference type="ARBA" id="ARBA00022728"/>
    </source>
</evidence>
<keyword evidence="5 8" id="KW-0862">Zinc</keyword>
<sequence length="318" mass="37031">MSERKVLNKYYPPDYDPSKIPKLKRAKDRQYVIRVMAPFHMRCKTCGNYIYKGTKFNARMETVQTEDYLGLRIYRFYIKCTKCVAEITFKTDPENQDYAIEHGATRNFEAEKLLEQEEKKIQEKKEEDESNPMKMLEIRTRDSKREMEMMESLEELRELNERVAGLDYDGLLRKRQESEEDRALREKNEEDEEVRKIFGNQIIRRLEDDDSDEDDGRLKNESNKRPIDPSSILTDEGETSTSKMPRLQVQPKKKTTALLGIVRKKDSNPSRSGSEENSTERLKIPVVENDKVTNNSQAKPVGLSLLGDYGSNSSSDSD</sequence>
<comment type="subunit">
    <text evidence="8">Component of the spliceosome. Present in the activated B complex, the catalytically activated B* complex which catalyzes the branching, the catalytic step 1 C complex catalyzing the exon ligation, and the postcatalytic P complex containing the ligated exons (mRNA) and the excised lariat intron.</text>
</comment>
<evidence type="ECO:0000256" key="9">
    <source>
        <dbReference type="SAM" id="MobiDB-lite"/>
    </source>
</evidence>
<comment type="similarity">
    <text evidence="8">Belongs to the CWC16 family. YJU2 subfamily.</text>
</comment>
<keyword evidence="2" id="KW-0507">mRNA processing</keyword>
<dbReference type="GO" id="GO:0046872">
    <property type="term" value="F:metal ion binding"/>
    <property type="evidence" value="ECO:0007669"/>
    <property type="project" value="UniProtKB-KW"/>
</dbReference>
<dbReference type="HOGENOM" id="CLU_053603_0_0_1"/>
<dbReference type="InterPro" id="IPR007590">
    <property type="entry name" value="Saf4/Yju2"/>
</dbReference>
<feature type="binding site" evidence="8">
    <location>
        <position position="80"/>
    </location>
    <ligand>
        <name>Zn(2+)</name>
        <dbReference type="ChEBI" id="CHEBI:29105"/>
    </ligand>
</feature>
<evidence type="ECO:0000256" key="2">
    <source>
        <dbReference type="ARBA" id="ARBA00022664"/>
    </source>
</evidence>
<evidence type="ECO:0000256" key="8">
    <source>
        <dbReference type="HAMAP-Rule" id="MF_03226"/>
    </source>
</evidence>
<reference evidence="11" key="1">
    <citation type="submission" date="2003-08" db="EMBL/GenBank/DDBJ databases">
        <authorList>
            <person name="Birren B."/>
            <person name="Nusbaum C."/>
            <person name="Abebe A."/>
            <person name="Abouelleil A."/>
            <person name="Adekoya E."/>
            <person name="Ait-zahra M."/>
            <person name="Allen N."/>
            <person name="Allen T."/>
            <person name="An P."/>
            <person name="Anderson M."/>
            <person name="Anderson S."/>
            <person name="Arachchi H."/>
            <person name="Armbruster J."/>
            <person name="Bachantsang P."/>
            <person name="Baldwin J."/>
            <person name="Barry A."/>
            <person name="Bayul T."/>
            <person name="Blitshsteyn B."/>
            <person name="Bloom T."/>
            <person name="Blye J."/>
            <person name="Boguslavskiy L."/>
            <person name="Borowsky M."/>
            <person name="Boukhgalter B."/>
            <person name="Brunache A."/>
            <person name="Butler J."/>
            <person name="Calixte N."/>
            <person name="Calvo S."/>
            <person name="Camarata J."/>
            <person name="Campo K."/>
            <person name="Chang J."/>
            <person name="Cheshatsang Y."/>
            <person name="Citroen M."/>
            <person name="Collymore A."/>
            <person name="Considine T."/>
            <person name="Cook A."/>
            <person name="Cooke P."/>
            <person name="Corum B."/>
            <person name="Cuomo C."/>
            <person name="David R."/>
            <person name="Dawoe T."/>
            <person name="Degray S."/>
            <person name="Dodge S."/>
            <person name="Dooley K."/>
            <person name="Dorje P."/>
            <person name="Dorjee K."/>
            <person name="Dorris L."/>
            <person name="Duffey N."/>
            <person name="Dupes A."/>
            <person name="Elkins T."/>
            <person name="Engels R."/>
            <person name="Erickson J."/>
            <person name="Farina A."/>
            <person name="Faro S."/>
            <person name="Ferreira P."/>
            <person name="Fischer H."/>
            <person name="Fitzgerald M."/>
            <person name="Foley K."/>
            <person name="Gage D."/>
            <person name="Galagan J."/>
            <person name="Gearin G."/>
            <person name="Gnerre S."/>
            <person name="Gnirke A."/>
            <person name="Goyette A."/>
            <person name="Graham J."/>
            <person name="Grandbois E."/>
            <person name="Gyaltsen K."/>
            <person name="Hafez N."/>
            <person name="Hagopian D."/>
            <person name="Hagos B."/>
            <person name="Hall J."/>
            <person name="Hatcher B."/>
            <person name="Heller A."/>
            <person name="Higgins H."/>
            <person name="Honan T."/>
            <person name="Horn A."/>
            <person name="Houde N."/>
            <person name="Hughes L."/>
            <person name="Hulme W."/>
            <person name="Husby E."/>
            <person name="Iliev I."/>
            <person name="Jaffe D."/>
            <person name="Jones C."/>
            <person name="Kamal M."/>
            <person name="Kamat A."/>
            <person name="Kamvysselis M."/>
            <person name="Karlsson E."/>
            <person name="Kells C."/>
            <person name="Kieu A."/>
            <person name="Kisner P."/>
            <person name="Kodira C."/>
            <person name="Kulbokas E."/>
            <person name="Labutti K."/>
            <person name="Lama D."/>
            <person name="Landers T."/>
            <person name="Leger J."/>
            <person name="Levine S."/>
            <person name="Lewis D."/>
            <person name="Lewis T."/>
            <person name="Lindblad-toh K."/>
            <person name="Liu X."/>
            <person name="Lokyitsang T."/>
            <person name="Lokyitsang Y."/>
            <person name="Lucien O."/>
            <person name="Lui A."/>
            <person name="Ma L.J."/>
            <person name="Mabbitt R."/>
            <person name="Macdonald J."/>
            <person name="Maclean C."/>
            <person name="Major J."/>
            <person name="Manning J."/>
            <person name="Marabella R."/>
            <person name="Maru K."/>
            <person name="Matthews C."/>
            <person name="Mauceli E."/>
            <person name="Mccarthy M."/>
            <person name="Mcdonough S."/>
            <person name="Mcghee T."/>
            <person name="Meldrim J."/>
            <person name="Meneus L."/>
            <person name="Mesirov J."/>
            <person name="Mihalev A."/>
            <person name="Mihova T."/>
            <person name="Mikkelsen T."/>
            <person name="Mlenga V."/>
            <person name="Moru K."/>
            <person name="Mozes J."/>
            <person name="Mulrain L."/>
            <person name="Munson G."/>
            <person name="Naylor J."/>
            <person name="Newes C."/>
            <person name="Nguyen C."/>
            <person name="Nguyen N."/>
            <person name="Nguyen T."/>
            <person name="Nicol R."/>
            <person name="Nielsen C."/>
            <person name="Nizzari M."/>
            <person name="Norbu C."/>
            <person name="Norbu N."/>
            <person name="O'donnell P."/>
            <person name="Okoawo O."/>
            <person name="O'leary S."/>
            <person name="Omotosho B."/>
            <person name="O'neill K."/>
            <person name="Osman S."/>
            <person name="Parker S."/>
            <person name="Perrin D."/>
            <person name="Phunkhang P."/>
            <person name="Piqani B."/>
            <person name="Purcell S."/>
            <person name="Rachupka T."/>
            <person name="Ramasamy U."/>
            <person name="Rameau R."/>
            <person name="Ray V."/>
            <person name="Raymond C."/>
            <person name="Retta R."/>
            <person name="Richardson S."/>
            <person name="Rise C."/>
            <person name="Rodriguez J."/>
            <person name="Rogers J."/>
            <person name="Rogov P."/>
            <person name="Rutman M."/>
            <person name="Schupbach R."/>
            <person name="Seaman C."/>
            <person name="Settipalli S."/>
            <person name="Sharpe T."/>
            <person name="Sheridan J."/>
            <person name="Sherpa N."/>
            <person name="Shi J."/>
            <person name="Smirnov S."/>
            <person name="Smith C."/>
            <person name="Sougnez C."/>
            <person name="Spencer B."/>
            <person name="Stalker J."/>
            <person name="Stange-thomann N."/>
            <person name="Stavropoulos S."/>
            <person name="Stetson K."/>
            <person name="Stone C."/>
            <person name="Stone S."/>
            <person name="Stubbs M."/>
            <person name="Talamas J."/>
            <person name="Tchuinga P."/>
            <person name="Tenzing P."/>
            <person name="Tesfaye S."/>
            <person name="Theodore J."/>
            <person name="Thoulutsang Y."/>
            <person name="Topham K."/>
            <person name="Towey S."/>
            <person name="Tsamla T."/>
            <person name="Tsomo N."/>
            <person name="Vallee D."/>
            <person name="Vassiliev H."/>
            <person name="Venkataraman V."/>
            <person name="Vinson J."/>
            <person name="Vo A."/>
            <person name="Wade C."/>
            <person name="Wang S."/>
            <person name="Wangchuk T."/>
            <person name="Wangdi T."/>
            <person name="Whittaker C."/>
            <person name="Wilkinson J."/>
            <person name="Wu Y."/>
            <person name="Wyman D."/>
            <person name="Yadav S."/>
            <person name="Yang S."/>
            <person name="Yang X."/>
            <person name="Yeager S."/>
            <person name="Yee E."/>
            <person name="Young G."/>
            <person name="Zainoun J."/>
            <person name="Zembeck L."/>
            <person name="Zimmer A."/>
            <person name="Zody M."/>
            <person name="Lander E."/>
        </authorList>
    </citation>
    <scope>NUCLEOTIDE SEQUENCE [LARGE SCALE GENOMIC DNA]</scope>
</reference>
<reference evidence="10" key="3">
    <citation type="submission" date="2025-09" db="UniProtKB">
        <authorList>
            <consortium name="Ensembl"/>
        </authorList>
    </citation>
    <scope>IDENTIFICATION</scope>
</reference>
<evidence type="ECO:0000256" key="3">
    <source>
        <dbReference type="ARBA" id="ARBA00022723"/>
    </source>
</evidence>
<proteinExistence type="inferred from homology"/>
<feature type="binding site" evidence="8">
    <location>
        <position position="83"/>
    </location>
    <ligand>
        <name>Zn(2+)</name>
        <dbReference type="ChEBI" id="CHEBI:29105"/>
    </ligand>
</feature>
<evidence type="ECO:0000256" key="7">
    <source>
        <dbReference type="ARBA" id="ARBA00023242"/>
    </source>
</evidence>
<dbReference type="AlphaFoldDB" id="H2Z4N7"/>
<dbReference type="PANTHER" id="PTHR12111">
    <property type="entry name" value="SPLICING FACTOR YJU2"/>
    <property type="match status" value="1"/>
</dbReference>
<evidence type="ECO:0000313" key="10">
    <source>
        <dbReference type="Ensembl" id="ENSCSAVP00000012549.1"/>
    </source>
</evidence>
<dbReference type="Pfam" id="PF04502">
    <property type="entry name" value="Saf4_Yju2"/>
    <property type="match status" value="1"/>
</dbReference>
<dbReference type="FunCoup" id="H2Z4N7">
    <property type="interactions" value="497"/>
</dbReference>
<name>H2Z4N7_CIOSA</name>
<dbReference type="eggNOG" id="KOG2989">
    <property type="taxonomic scope" value="Eukaryota"/>
</dbReference>
<comment type="subcellular location">
    <subcellularLocation>
        <location evidence="1 8">Nucleus</location>
    </subcellularLocation>
</comment>
<organism evidence="10 11">
    <name type="scientific">Ciona savignyi</name>
    <name type="common">Pacific transparent sea squirt</name>
    <dbReference type="NCBI Taxonomy" id="51511"/>
    <lineage>
        <taxon>Eukaryota</taxon>
        <taxon>Metazoa</taxon>
        <taxon>Chordata</taxon>
        <taxon>Tunicata</taxon>
        <taxon>Ascidiacea</taxon>
        <taxon>Phlebobranchia</taxon>
        <taxon>Cionidae</taxon>
        <taxon>Ciona</taxon>
    </lineage>
</organism>
<dbReference type="PANTHER" id="PTHR12111:SF1">
    <property type="entry name" value="SPLICING FACTOR YJU2"/>
    <property type="match status" value="1"/>
</dbReference>
<feature type="compositionally biased region" description="Low complexity" evidence="9">
    <location>
        <begin position="302"/>
        <end position="318"/>
    </location>
</feature>
<dbReference type="GO" id="GO:0000349">
    <property type="term" value="P:generation of catalytic spliceosome for first transesterification step"/>
    <property type="evidence" value="ECO:0007669"/>
    <property type="project" value="UniProtKB-UniRule"/>
</dbReference>
<dbReference type="STRING" id="51511.ENSCSAVP00000012549"/>
<feature type="binding site" evidence="8">
    <location>
        <position position="46"/>
    </location>
    <ligand>
        <name>Zn(2+)</name>
        <dbReference type="ChEBI" id="CHEBI:29105"/>
    </ligand>
</feature>
<dbReference type="InterPro" id="IPR043701">
    <property type="entry name" value="Yju2"/>
</dbReference>
<comment type="function">
    <text evidence="8">Part of the spliceosome which catalyzes two sequential transesterification reactions, first the excision of the non-coding intron from pre-mRNA and then the ligation of the coding exons to form the mature mRNA. Plays a role in stabilizing the structure of the spliceosome catalytic core and docking of the branch helix into the active site, producing 5'-exon and lariat intron-3'-intermediates.</text>
</comment>
<feature type="compositionally biased region" description="Basic and acidic residues" evidence="9">
    <location>
        <begin position="216"/>
        <end position="227"/>
    </location>
</feature>
<protein>
    <recommendedName>
        <fullName evidence="8">Splicing factor YJU2</fullName>
    </recommendedName>
</protein>
<accession>H2Z4N7</accession>